<dbReference type="EMBL" id="BQXH01000025">
    <property type="protein sequence ID" value="GKS82310.1"/>
    <property type="molecule type" value="Genomic_DNA"/>
</dbReference>
<dbReference type="RefSeq" id="WP_244056810.1">
    <property type="nucleotide sequence ID" value="NZ_BQXH01000025.1"/>
</dbReference>
<comment type="caution">
    <text evidence="2">The sequence shown here is derived from an EMBL/GenBank/DDBJ whole genome shotgun (WGS) entry which is preliminary data.</text>
</comment>
<dbReference type="InterPro" id="IPR002734">
    <property type="entry name" value="RibDG_C"/>
</dbReference>
<protein>
    <submittedName>
        <fullName evidence="2">Dihydrofolate reductase</fullName>
    </submittedName>
</protein>
<dbReference type="SUPFAM" id="SSF53597">
    <property type="entry name" value="Dihydrofolate reductase-like"/>
    <property type="match status" value="1"/>
</dbReference>
<name>A0ABQ5JJT1_9LACO</name>
<evidence type="ECO:0000313" key="3">
    <source>
        <dbReference type="Proteomes" id="UP001055149"/>
    </source>
</evidence>
<dbReference type="Proteomes" id="UP001055149">
    <property type="component" value="Unassembled WGS sequence"/>
</dbReference>
<sequence>MTNEKIILATVVSVDGYVCAINGSTSLLKQYYEEFLPAGMQLLYPGDCGAVLVGRRTYDQYQTQLADWAKQGLQIIVASHEQDHLAGNVIRVKGDLAVALKKVQEKLQCNIWVLGGPNVVNQLTSANEVDEIRLTTVPVQLGGGKPLFDTDLPAPHVTVEQVEQYGGLTYSVWLKK</sequence>
<accession>A0ABQ5JJT1</accession>
<reference evidence="2" key="1">
    <citation type="journal article" date="2022" name="Int. J. Syst. Evol. Microbiol.">
        <title>A novel species of lactic acid bacteria, Ligilactobacillus pabuli sp. nov., isolated from alfalfa silage.</title>
        <authorList>
            <person name="Tohno M."/>
            <person name="Tanizawa Y."/>
            <person name="Sawada H."/>
            <person name="Sakamoto M."/>
            <person name="Ohkuma M."/>
            <person name="Kobayashi H."/>
        </authorList>
    </citation>
    <scope>NUCLEOTIDE SEQUENCE</scope>
    <source>
        <strain evidence="2">AF129</strain>
    </source>
</reference>
<dbReference type="Gene3D" id="3.40.430.10">
    <property type="entry name" value="Dihydrofolate Reductase, subunit A"/>
    <property type="match status" value="1"/>
</dbReference>
<dbReference type="PANTHER" id="PTHR38011:SF11">
    <property type="entry name" value="2,5-DIAMINO-6-RIBOSYLAMINO-4(3H)-PYRIMIDINONE 5'-PHOSPHATE REDUCTASE"/>
    <property type="match status" value="1"/>
</dbReference>
<dbReference type="InterPro" id="IPR050765">
    <property type="entry name" value="Riboflavin_Biosynth_HTPR"/>
</dbReference>
<proteinExistence type="predicted"/>
<keyword evidence="3" id="KW-1185">Reference proteome</keyword>
<gene>
    <name evidence="2" type="ORF">LPAF129_19960</name>
</gene>
<dbReference type="PANTHER" id="PTHR38011">
    <property type="entry name" value="DIHYDROFOLATE REDUCTASE FAMILY PROTEIN (AFU_ORTHOLOGUE AFUA_8G06820)"/>
    <property type="match status" value="1"/>
</dbReference>
<evidence type="ECO:0000313" key="2">
    <source>
        <dbReference type="EMBL" id="GKS82310.1"/>
    </source>
</evidence>
<dbReference type="InterPro" id="IPR024072">
    <property type="entry name" value="DHFR-like_dom_sf"/>
</dbReference>
<evidence type="ECO:0000259" key="1">
    <source>
        <dbReference type="Pfam" id="PF01872"/>
    </source>
</evidence>
<organism evidence="2 3">
    <name type="scientific">Ligilactobacillus pabuli</name>
    <dbReference type="NCBI Taxonomy" id="2886039"/>
    <lineage>
        <taxon>Bacteria</taxon>
        <taxon>Bacillati</taxon>
        <taxon>Bacillota</taxon>
        <taxon>Bacilli</taxon>
        <taxon>Lactobacillales</taxon>
        <taxon>Lactobacillaceae</taxon>
        <taxon>Ligilactobacillus</taxon>
    </lineage>
</organism>
<dbReference type="Pfam" id="PF01872">
    <property type="entry name" value="RibD_C"/>
    <property type="match status" value="1"/>
</dbReference>
<feature type="domain" description="Bacterial bifunctional deaminase-reductase C-terminal" evidence="1">
    <location>
        <begin position="5"/>
        <end position="166"/>
    </location>
</feature>